<dbReference type="Gene3D" id="1.10.8.60">
    <property type="match status" value="1"/>
</dbReference>
<dbReference type="InterPro" id="IPR025944">
    <property type="entry name" value="Sigma_54_int_dom_CS"/>
</dbReference>
<dbReference type="Pfam" id="PF00072">
    <property type="entry name" value="Response_reg"/>
    <property type="match status" value="1"/>
</dbReference>
<dbReference type="InterPro" id="IPR027417">
    <property type="entry name" value="P-loop_NTPase"/>
</dbReference>
<evidence type="ECO:0000259" key="9">
    <source>
        <dbReference type="PROSITE" id="PS50110"/>
    </source>
</evidence>
<organism evidence="10 11">
    <name type="scientific">Litoribacter ruber</name>
    <dbReference type="NCBI Taxonomy" id="702568"/>
    <lineage>
        <taxon>Bacteria</taxon>
        <taxon>Pseudomonadati</taxon>
        <taxon>Bacteroidota</taxon>
        <taxon>Cytophagia</taxon>
        <taxon>Cytophagales</taxon>
        <taxon>Cyclobacteriaceae</taxon>
        <taxon>Litoribacter</taxon>
    </lineage>
</organism>
<dbReference type="SUPFAM" id="SSF52172">
    <property type="entry name" value="CheY-like"/>
    <property type="match status" value="1"/>
</dbReference>
<dbReference type="PRINTS" id="PR01590">
    <property type="entry name" value="HTHFIS"/>
</dbReference>
<dbReference type="PANTHER" id="PTHR32071">
    <property type="entry name" value="TRANSCRIPTIONAL REGULATORY PROTEIN"/>
    <property type="match status" value="1"/>
</dbReference>
<dbReference type="InterPro" id="IPR009057">
    <property type="entry name" value="Homeodomain-like_sf"/>
</dbReference>
<evidence type="ECO:0000256" key="1">
    <source>
        <dbReference type="ARBA" id="ARBA00022741"/>
    </source>
</evidence>
<dbReference type="PANTHER" id="PTHR32071:SF113">
    <property type="entry name" value="ALGINATE BIOSYNTHESIS TRANSCRIPTIONAL REGULATORY PROTEIN ALGB"/>
    <property type="match status" value="1"/>
</dbReference>
<evidence type="ECO:0000259" key="8">
    <source>
        <dbReference type="PROSITE" id="PS50045"/>
    </source>
</evidence>
<sequence length="461" mass="52316">MEDQNLGRILIVDDNEDLLFAAKMLLKKHAKEVVIEKDPRRIPFLVNNNNFDVILLDMNFTEDTTSGKEGFHWLKQIKEIDPKAVVILITGFGDVEMAVKALKEGATDFILKPWQNEKLIATLTSAVRLKESYNEVEKLSKKQKALQADLKKPFADIIGSSPAMKNVFAIIDKVAQTDANVLILGENGTGKELIARAIHDRSHRHDEIFVGVDMGAITETLFESELFGHKRGAFTDAKEDRAGRFEVADKGSLFLDEIGNLSMPLQSKLLTVLQKREVTRIGTNKSIPVDIRLICATNMPIHDMVMENTFRQDLLYRINTVEIFLPPLRDRQEDIPLLAEHFLKIYSNKYRKNFTGFKPNAMQLLQRYTWPGNIRELQHALERAIIMAEGTELDSRDFFFLSNKPVNEKHAPAANTLNLDDMEKNVIQKAIDKNGGNISKAAKELGLTRASLYRRLEKYGL</sequence>
<evidence type="ECO:0000256" key="7">
    <source>
        <dbReference type="PROSITE-ProRule" id="PRU00169"/>
    </source>
</evidence>
<name>A0AAP2CI63_9BACT</name>
<keyword evidence="3" id="KW-0805">Transcription regulation</keyword>
<dbReference type="InterPro" id="IPR003593">
    <property type="entry name" value="AAA+_ATPase"/>
</dbReference>
<evidence type="ECO:0000313" key="10">
    <source>
        <dbReference type="EMBL" id="MBS9523035.1"/>
    </source>
</evidence>
<protein>
    <submittedName>
        <fullName evidence="10">Sigma-54-dependent Fis family transcriptional regulator</fullName>
    </submittedName>
</protein>
<dbReference type="GO" id="GO:0000160">
    <property type="term" value="P:phosphorelay signal transduction system"/>
    <property type="evidence" value="ECO:0007669"/>
    <property type="project" value="InterPro"/>
</dbReference>
<keyword evidence="6" id="KW-0804">Transcription</keyword>
<dbReference type="GO" id="GO:0006355">
    <property type="term" value="P:regulation of DNA-templated transcription"/>
    <property type="evidence" value="ECO:0007669"/>
    <property type="project" value="InterPro"/>
</dbReference>
<dbReference type="SMART" id="SM00382">
    <property type="entry name" value="AAA"/>
    <property type="match status" value="1"/>
</dbReference>
<feature type="domain" description="Response regulatory" evidence="9">
    <location>
        <begin position="8"/>
        <end position="127"/>
    </location>
</feature>
<keyword evidence="7" id="KW-0597">Phosphoprotein</keyword>
<keyword evidence="1" id="KW-0547">Nucleotide-binding</keyword>
<dbReference type="CDD" id="cd00009">
    <property type="entry name" value="AAA"/>
    <property type="match status" value="1"/>
</dbReference>
<dbReference type="SUPFAM" id="SSF46689">
    <property type="entry name" value="Homeodomain-like"/>
    <property type="match status" value="1"/>
</dbReference>
<dbReference type="InterPro" id="IPR002197">
    <property type="entry name" value="HTH_Fis"/>
</dbReference>
<evidence type="ECO:0000256" key="4">
    <source>
        <dbReference type="ARBA" id="ARBA00023125"/>
    </source>
</evidence>
<dbReference type="PROSITE" id="PS00688">
    <property type="entry name" value="SIGMA54_INTERACT_3"/>
    <property type="match status" value="1"/>
</dbReference>
<evidence type="ECO:0000256" key="6">
    <source>
        <dbReference type="ARBA" id="ARBA00023163"/>
    </source>
</evidence>
<dbReference type="InterPro" id="IPR011006">
    <property type="entry name" value="CheY-like_superfamily"/>
</dbReference>
<accession>A0AAP2CI63</accession>
<keyword evidence="5" id="KW-0010">Activator</keyword>
<dbReference type="Pfam" id="PF00158">
    <property type="entry name" value="Sigma54_activat"/>
    <property type="match status" value="1"/>
</dbReference>
<keyword evidence="4" id="KW-0238">DNA-binding</keyword>
<keyword evidence="2" id="KW-0067">ATP-binding</keyword>
<dbReference type="FunFam" id="1.10.8.60:FF:000014">
    <property type="entry name" value="DNA-binding transcriptional regulator NtrC"/>
    <property type="match status" value="1"/>
</dbReference>
<reference evidence="10 11" key="1">
    <citation type="submission" date="2021-05" db="EMBL/GenBank/DDBJ databases">
        <authorList>
            <person name="Zhang Z.D."/>
            <person name="Osman G."/>
        </authorList>
    </citation>
    <scope>NUCLEOTIDE SEQUENCE [LARGE SCALE GENOMIC DNA]</scope>
    <source>
        <strain evidence="10 11">KCTC 32217</strain>
    </source>
</reference>
<dbReference type="InterPro" id="IPR025943">
    <property type="entry name" value="Sigma_54_int_dom_ATP-bd_2"/>
</dbReference>
<dbReference type="Gene3D" id="3.40.50.300">
    <property type="entry name" value="P-loop containing nucleotide triphosphate hydrolases"/>
    <property type="match status" value="1"/>
</dbReference>
<dbReference type="InterPro" id="IPR002078">
    <property type="entry name" value="Sigma_54_int"/>
</dbReference>
<dbReference type="GO" id="GO:0005524">
    <property type="term" value="F:ATP binding"/>
    <property type="evidence" value="ECO:0007669"/>
    <property type="project" value="UniProtKB-KW"/>
</dbReference>
<dbReference type="FunFam" id="3.40.50.300:FF:000006">
    <property type="entry name" value="DNA-binding transcriptional regulator NtrC"/>
    <property type="match status" value="1"/>
</dbReference>
<dbReference type="RefSeq" id="WP_213943902.1">
    <property type="nucleotide sequence ID" value="NZ_JAHCMY010000001.1"/>
</dbReference>
<feature type="modified residue" description="4-aspartylphosphate" evidence="7">
    <location>
        <position position="57"/>
    </location>
</feature>
<proteinExistence type="predicted"/>
<dbReference type="GO" id="GO:0043565">
    <property type="term" value="F:sequence-specific DNA binding"/>
    <property type="evidence" value="ECO:0007669"/>
    <property type="project" value="InterPro"/>
</dbReference>
<keyword evidence="11" id="KW-1185">Reference proteome</keyword>
<dbReference type="Proteomes" id="UP001319104">
    <property type="component" value="Unassembled WGS sequence"/>
</dbReference>
<dbReference type="EMBL" id="JAHCMY010000001">
    <property type="protein sequence ID" value="MBS9523035.1"/>
    <property type="molecule type" value="Genomic_DNA"/>
</dbReference>
<evidence type="ECO:0000256" key="5">
    <source>
        <dbReference type="ARBA" id="ARBA00023159"/>
    </source>
</evidence>
<evidence type="ECO:0000313" key="11">
    <source>
        <dbReference type="Proteomes" id="UP001319104"/>
    </source>
</evidence>
<dbReference type="PROSITE" id="PS50045">
    <property type="entry name" value="SIGMA54_INTERACT_4"/>
    <property type="match status" value="1"/>
</dbReference>
<dbReference type="Pfam" id="PF02954">
    <property type="entry name" value="HTH_8"/>
    <property type="match status" value="1"/>
</dbReference>
<dbReference type="SMART" id="SM00448">
    <property type="entry name" value="REC"/>
    <property type="match status" value="1"/>
</dbReference>
<dbReference type="PROSITE" id="PS00676">
    <property type="entry name" value="SIGMA54_INTERACT_2"/>
    <property type="match status" value="1"/>
</dbReference>
<dbReference type="InterPro" id="IPR001789">
    <property type="entry name" value="Sig_transdc_resp-reg_receiver"/>
</dbReference>
<dbReference type="Gene3D" id="1.10.10.60">
    <property type="entry name" value="Homeodomain-like"/>
    <property type="match status" value="1"/>
</dbReference>
<comment type="caution">
    <text evidence="10">The sequence shown here is derived from an EMBL/GenBank/DDBJ whole genome shotgun (WGS) entry which is preliminary data.</text>
</comment>
<dbReference type="Gene3D" id="3.40.50.2300">
    <property type="match status" value="1"/>
</dbReference>
<dbReference type="AlphaFoldDB" id="A0AAP2CI63"/>
<feature type="domain" description="Sigma-54 factor interaction" evidence="8">
    <location>
        <begin position="157"/>
        <end position="386"/>
    </location>
</feature>
<dbReference type="Pfam" id="PF25601">
    <property type="entry name" value="AAA_lid_14"/>
    <property type="match status" value="1"/>
</dbReference>
<evidence type="ECO:0000256" key="3">
    <source>
        <dbReference type="ARBA" id="ARBA00023015"/>
    </source>
</evidence>
<evidence type="ECO:0000256" key="2">
    <source>
        <dbReference type="ARBA" id="ARBA00022840"/>
    </source>
</evidence>
<dbReference type="PROSITE" id="PS50110">
    <property type="entry name" value="RESPONSE_REGULATORY"/>
    <property type="match status" value="1"/>
</dbReference>
<dbReference type="InterPro" id="IPR058031">
    <property type="entry name" value="AAA_lid_NorR"/>
</dbReference>
<gene>
    <name evidence="10" type="ORF">KI659_03300</name>
</gene>
<dbReference type="SUPFAM" id="SSF52540">
    <property type="entry name" value="P-loop containing nucleoside triphosphate hydrolases"/>
    <property type="match status" value="1"/>
</dbReference>